<protein>
    <recommendedName>
        <fullName evidence="4">STI1 domain-containing protein</fullName>
    </recommendedName>
</protein>
<dbReference type="OrthoDB" id="6101901at2759"/>
<organism evidence="2 3">
    <name type="scientific">Allacma fusca</name>
    <dbReference type="NCBI Taxonomy" id="39272"/>
    <lineage>
        <taxon>Eukaryota</taxon>
        <taxon>Metazoa</taxon>
        <taxon>Ecdysozoa</taxon>
        <taxon>Arthropoda</taxon>
        <taxon>Hexapoda</taxon>
        <taxon>Collembola</taxon>
        <taxon>Symphypleona</taxon>
        <taxon>Sminthuridae</taxon>
        <taxon>Allacma</taxon>
    </lineage>
</organism>
<accession>A0A8J2KN66</accession>
<feature type="transmembrane region" description="Helical" evidence="1">
    <location>
        <begin position="43"/>
        <end position="62"/>
    </location>
</feature>
<keyword evidence="3" id="KW-1185">Reference proteome</keyword>
<keyword evidence="1" id="KW-0472">Membrane</keyword>
<gene>
    <name evidence="2" type="ORF">AFUS01_LOCUS26762</name>
</gene>
<evidence type="ECO:0000313" key="2">
    <source>
        <dbReference type="EMBL" id="CAG7816129.1"/>
    </source>
</evidence>
<reference evidence="2" key="1">
    <citation type="submission" date="2021-06" db="EMBL/GenBank/DDBJ databases">
        <authorList>
            <person name="Hodson N. C."/>
            <person name="Mongue J. A."/>
            <person name="Jaron S. K."/>
        </authorList>
    </citation>
    <scope>NUCLEOTIDE SEQUENCE</scope>
</reference>
<evidence type="ECO:0008006" key="4">
    <source>
        <dbReference type="Google" id="ProtNLM"/>
    </source>
</evidence>
<name>A0A8J2KN66_9HEXA</name>
<evidence type="ECO:0000313" key="3">
    <source>
        <dbReference type="Proteomes" id="UP000708208"/>
    </source>
</evidence>
<keyword evidence="1" id="KW-0812">Transmembrane</keyword>
<sequence length="164" mass="18480">MSTNSDTDRNSPVTVSYPVAFKPSLNSFRKNQELHYFRVMSKVICYVVLTSWALTMVLVSASPTGGWTSYPRMNRGFKNAQLSTARGFGKRDSDGVRGTVPEQEAQQHLERLEEILSANARSSHPNPRLMEVLQRNPEIARLMVERFIAGQSEGEWTSDELSRG</sequence>
<proteinExistence type="predicted"/>
<evidence type="ECO:0000256" key="1">
    <source>
        <dbReference type="SAM" id="Phobius"/>
    </source>
</evidence>
<keyword evidence="1" id="KW-1133">Transmembrane helix</keyword>
<dbReference type="Proteomes" id="UP000708208">
    <property type="component" value="Unassembled WGS sequence"/>
</dbReference>
<comment type="caution">
    <text evidence="2">The sequence shown here is derived from an EMBL/GenBank/DDBJ whole genome shotgun (WGS) entry which is preliminary data.</text>
</comment>
<dbReference type="EMBL" id="CAJVCH010361525">
    <property type="protein sequence ID" value="CAG7816129.1"/>
    <property type="molecule type" value="Genomic_DNA"/>
</dbReference>
<dbReference type="AlphaFoldDB" id="A0A8J2KN66"/>